<dbReference type="PANTHER" id="PTHR31760:SF0">
    <property type="entry name" value="S-ADENOSYL-L-METHIONINE-DEPENDENT METHYLTRANSFERASES SUPERFAMILY PROTEIN"/>
    <property type="match status" value="1"/>
</dbReference>
<comment type="subcellular location">
    <subcellularLocation>
        <location evidence="6">Cytoplasm</location>
    </subcellularLocation>
</comment>
<evidence type="ECO:0000313" key="8">
    <source>
        <dbReference type="Proteomes" id="UP000197290"/>
    </source>
</evidence>
<proteinExistence type="inferred from homology"/>
<feature type="binding site" evidence="6">
    <location>
        <position position="78"/>
    </location>
    <ligand>
        <name>S-adenosyl-L-methionine</name>
        <dbReference type="ChEBI" id="CHEBI:59789"/>
    </ligand>
</feature>
<evidence type="ECO:0000256" key="5">
    <source>
        <dbReference type="ARBA" id="ARBA00022691"/>
    </source>
</evidence>
<dbReference type="GO" id="GO:0005829">
    <property type="term" value="C:cytosol"/>
    <property type="evidence" value="ECO:0007669"/>
    <property type="project" value="TreeGrafter"/>
</dbReference>
<dbReference type="GO" id="GO:0070043">
    <property type="term" value="F:rRNA (guanine-N7-)-methyltransferase activity"/>
    <property type="evidence" value="ECO:0007669"/>
    <property type="project" value="UniProtKB-UniRule"/>
</dbReference>
<protein>
    <recommendedName>
        <fullName evidence="6">Ribosomal RNA small subunit methyltransferase G</fullName>
        <ecNumber evidence="6">2.1.1.170</ecNumber>
    </recommendedName>
    <alternativeName>
        <fullName evidence="6">16S rRNA 7-methylguanosine methyltransferase</fullName>
        <shortName evidence="6">16S rRNA m7G methyltransferase</shortName>
    </alternativeName>
</protein>
<keyword evidence="5 6" id="KW-0949">S-adenosyl-L-methionine</keyword>
<evidence type="ECO:0000256" key="1">
    <source>
        <dbReference type="ARBA" id="ARBA00022490"/>
    </source>
</evidence>
<dbReference type="Pfam" id="PF02527">
    <property type="entry name" value="GidB"/>
    <property type="match status" value="1"/>
</dbReference>
<dbReference type="OrthoDB" id="9808773at2"/>
<dbReference type="EC" id="2.1.1.170" evidence="6"/>
<feature type="binding site" evidence="6">
    <location>
        <position position="138"/>
    </location>
    <ligand>
        <name>S-adenosyl-L-methionine</name>
        <dbReference type="ChEBI" id="CHEBI:59789"/>
    </ligand>
</feature>
<accession>A0A245ZKT9</accession>
<feature type="binding site" evidence="6">
    <location>
        <position position="73"/>
    </location>
    <ligand>
        <name>S-adenosyl-L-methionine</name>
        <dbReference type="ChEBI" id="CHEBI:59789"/>
    </ligand>
</feature>
<dbReference type="InterPro" id="IPR003682">
    <property type="entry name" value="rRNA_ssu_MeTfrase_G"/>
</dbReference>
<keyword evidence="8" id="KW-1185">Reference proteome</keyword>
<comment type="function">
    <text evidence="6">Specifically methylates the N7 position of guanine in position 527 of 16S rRNA.</text>
</comment>
<evidence type="ECO:0000256" key="6">
    <source>
        <dbReference type="HAMAP-Rule" id="MF_00074"/>
    </source>
</evidence>
<organism evidence="7 8">
    <name type="scientific">Sphingomonas dokdonensis</name>
    <dbReference type="NCBI Taxonomy" id="344880"/>
    <lineage>
        <taxon>Bacteria</taxon>
        <taxon>Pseudomonadati</taxon>
        <taxon>Pseudomonadota</taxon>
        <taxon>Alphaproteobacteria</taxon>
        <taxon>Sphingomonadales</taxon>
        <taxon>Sphingomonadaceae</taxon>
        <taxon>Sphingomonas</taxon>
    </lineage>
</organism>
<dbReference type="EMBL" id="NBBI01000003">
    <property type="protein sequence ID" value="OWK30371.1"/>
    <property type="molecule type" value="Genomic_DNA"/>
</dbReference>
<dbReference type="AlphaFoldDB" id="A0A245ZKT9"/>
<feature type="binding site" evidence="6">
    <location>
        <begin position="124"/>
        <end position="125"/>
    </location>
    <ligand>
        <name>S-adenosyl-L-methionine</name>
        <dbReference type="ChEBI" id="CHEBI:59789"/>
    </ligand>
</feature>
<gene>
    <name evidence="6 7" type="primary">rsmG</name>
    <name evidence="7" type="ORF">SPDO_20560</name>
</gene>
<comment type="catalytic activity">
    <reaction evidence="6">
        <text>guanosine(527) in 16S rRNA + S-adenosyl-L-methionine = N(7)-methylguanosine(527) in 16S rRNA + S-adenosyl-L-homocysteine</text>
        <dbReference type="Rhea" id="RHEA:42732"/>
        <dbReference type="Rhea" id="RHEA-COMP:10209"/>
        <dbReference type="Rhea" id="RHEA-COMP:10210"/>
        <dbReference type="ChEBI" id="CHEBI:57856"/>
        <dbReference type="ChEBI" id="CHEBI:59789"/>
        <dbReference type="ChEBI" id="CHEBI:74269"/>
        <dbReference type="ChEBI" id="CHEBI:74480"/>
        <dbReference type="EC" id="2.1.1.170"/>
    </reaction>
</comment>
<dbReference type="PIRSF" id="PIRSF003078">
    <property type="entry name" value="GidB"/>
    <property type="match status" value="1"/>
</dbReference>
<dbReference type="InterPro" id="IPR029063">
    <property type="entry name" value="SAM-dependent_MTases_sf"/>
</dbReference>
<keyword evidence="4 6" id="KW-0808">Transferase</keyword>
<evidence type="ECO:0000256" key="2">
    <source>
        <dbReference type="ARBA" id="ARBA00022552"/>
    </source>
</evidence>
<dbReference type="RefSeq" id="WP_088367358.1">
    <property type="nucleotide sequence ID" value="NZ_NBBI01000003.1"/>
</dbReference>
<evidence type="ECO:0000313" key="7">
    <source>
        <dbReference type="EMBL" id="OWK30371.1"/>
    </source>
</evidence>
<keyword evidence="3 6" id="KW-0489">Methyltransferase</keyword>
<evidence type="ECO:0000256" key="4">
    <source>
        <dbReference type="ARBA" id="ARBA00022679"/>
    </source>
</evidence>
<comment type="similarity">
    <text evidence="6">Belongs to the methyltransferase superfamily. RNA methyltransferase RsmG family.</text>
</comment>
<dbReference type="Proteomes" id="UP000197290">
    <property type="component" value="Unassembled WGS sequence"/>
</dbReference>
<name>A0A245ZKT9_9SPHN</name>
<comment type="caution">
    <text evidence="7">The sequence shown here is derived from an EMBL/GenBank/DDBJ whole genome shotgun (WGS) entry which is preliminary data.</text>
</comment>
<sequence length="206" mass="22108">MTEDEARAAVEAITSPAAMPAIERFVSTVIAESEQQNLVAKPTLSTIWQRHVLDSAQLLPLAANHDGLWVDFGTGAGFPGMIIALATDRPVALIEPRRMRAAFLQAAVDDAGIGHRVAVHQSRVERVAGLAAAVLSARAVASLAELLQSTAHIASMNTLYLLPKGQSATTEVNEAQRRFEGLFHVEQSVTSPESGIVSARQVRQRR</sequence>
<keyword evidence="1 6" id="KW-0963">Cytoplasm</keyword>
<dbReference type="HAMAP" id="MF_00074">
    <property type="entry name" value="16SrRNA_methyltr_G"/>
    <property type="match status" value="1"/>
</dbReference>
<keyword evidence="2 6" id="KW-0698">rRNA processing</keyword>
<dbReference type="SUPFAM" id="SSF53335">
    <property type="entry name" value="S-adenosyl-L-methionine-dependent methyltransferases"/>
    <property type="match status" value="1"/>
</dbReference>
<reference evidence="7 8" key="1">
    <citation type="submission" date="2017-03" db="EMBL/GenBank/DDBJ databases">
        <title>Genome sequence of Sphingomonas dokdonensis DSM 21029.</title>
        <authorList>
            <person name="Poehlein A."/>
            <person name="Wuebbeler J.H."/>
            <person name="Steinbuechel A."/>
            <person name="Daniel R."/>
        </authorList>
    </citation>
    <scope>NUCLEOTIDE SEQUENCE [LARGE SCALE GENOMIC DNA]</scope>
    <source>
        <strain evidence="7 8">DSM 21029</strain>
    </source>
</reference>
<dbReference type="PANTHER" id="PTHR31760">
    <property type="entry name" value="S-ADENOSYL-L-METHIONINE-DEPENDENT METHYLTRANSFERASES SUPERFAMILY PROTEIN"/>
    <property type="match status" value="1"/>
</dbReference>
<dbReference type="Gene3D" id="3.40.50.150">
    <property type="entry name" value="Vaccinia Virus protein VP39"/>
    <property type="match status" value="1"/>
</dbReference>
<evidence type="ECO:0000256" key="3">
    <source>
        <dbReference type="ARBA" id="ARBA00022603"/>
    </source>
</evidence>
<comment type="caution">
    <text evidence="6">Lacks conserved residue(s) required for the propagation of feature annotation.</text>
</comment>